<sequence length="55" mass="5709">IHHVPSPHASIHPGSSRPPVSSYTPAEHQGTATSPSTSSQFTFIEGLLATPCGRS</sequence>
<keyword evidence="3" id="KW-1185">Reference proteome</keyword>
<organism evidence="2 3">
    <name type="scientific">Pleurodeles waltl</name>
    <name type="common">Iberian ribbed newt</name>
    <dbReference type="NCBI Taxonomy" id="8319"/>
    <lineage>
        <taxon>Eukaryota</taxon>
        <taxon>Metazoa</taxon>
        <taxon>Chordata</taxon>
        <taxon>Craniata</taxon>
        <taxon>Vertebrata</taxon>
        <taxon>Euteleostomi</taxon>
        <taxon>Amphibia</taxon>
        <taxon>Batrachia</taxon>
        <taxon>Caudata</taxon>
        <taxon>Salamandroidea</taxon>
        <taxon>Salamandridae</taxon>
        <taxon>Pleurodelinae</taxon>
        <taxon>Pleurodeles</taxon>
    </lineage>
</organism>
<dbReference type="Proteomes" id="UP001066276">
    <property type="component" value="Chromosome 12"/>
</dbReference>
<dbReference type="EMBL" id="JANPWB010000016">
    <property type="protein sequence ID" value="KAJ1084218.1"/>
    <property type="molecule type" value="Genomic_DNA"/>
</dbReference>
<protein>
    <submittedName>
        <fullName evidence="2">Uncharacterized protein</fullName>
    </submittedName>
</protein>
<evidence type="ECO:0000313" key="3">
    <source>
        <dbReference type="Proteomes" id="UP001066276"/>
    </source>
</evidence>
<comment type="caution">
    <text evidence="2">The sequence shown here is derived from an EMBL/GenBank/DDBJ whole genome shotgun (WGS) entry which is preliminary data.</text>
</comment>
<feature type="compositionally biased region" description="Polar residues" evidence="1">
    <location>
        <begin position="18"/>
        <end position="39"/>
    </location>
</feature>
<feature type="non-terminal residue" evidence="2">
    <location>
        <position position="1"/>
    </location>
</feature>
<gene>
    <name evidence="2" type="ORF">NDU88_004370</name>
</gene>
<feature type="region of interest" description="Disordered" evidence="1">
    <location>
        <begin position="1"/>
        <end position="39"/>
    </location>
</feature>
<reference evidence="2" key="1">
    <citation type="journal article" date="2022" name="bioRxiv">
        <title>Sequencing and chromosome-scale assembly of the giantPleurodeles waltlgenome.</title>
        <authorList>
            <person name="Brown T."/>
            <person name="Elewa A."/>
            <person name="Iarovenko S."/>
            <person name="Subramanian E."/>
            <person name="Araus A.J."/>
            <person name="Petzold A."/>
            <person name="Susuki M."/>
            <person name="Suzuki K.-i.T."/>
            <person name="Hayashi T."/>
            <person name="Toyoda A."/>
            <person name="Oliveira C."/>
            <person name="Osipova E."/>
            <person name="Leigh N.D."/>
            <person name="Simon A."/>
            <person name="Yun M.H."/>
        </authorList>
    </citation>
    <scope>NUCLEOTIDE SEQUENCE</scope>
    <source>
        <strain evidence="2">20211129_DDA</strain>
        <tissue evidence="2">Liver</tissue>
    </source>
</reference>
<dbReference type="AlphaFoldDB" id="A0AAV7KZA7"/>
<proteinExistence type="predicted"/>
<evidence type="ECO:0000256" key="1">
    <source>
        <dbReference type="SAM" id="MobiDB-lite"/>
    </source>
</evidence>
<feature type="non-terminal residue" evidence="2">
    <location>
        <position position="55"/>
    </location>
</feature>
<name>A0AAV7KZA7_PLEWA</name>
<evidence type="ECO:0000313" key="2">
    <source>
        <dbReference type="EMBL" id="KAJ1084218.1"/>
    </source>
</evidence>
<accession>A0AAV7KZA7</accession>